<dbReference type="GO" id="GO:0016787">
    <property type="term" value="F:hydrolase activity"/>
    <property type="evidence" value="ECO:0007669"/>
    <property type="project" value="UniProtKB-KW"/>
</dbReference>
<comment type="similarity">
    <text evidence="2 10">Belongs to the purine nucleoside phosphorylase YfiH/LACC1 family.</text>
</comment>
<evidence type="ECO:0000313" key="12">
    <source>
        <dbReference type="Proteomes" id="UP000318349"/>
    </source>
</evidence>
<dbReference type="InterPro" id="IPR038371">
    <property type="entry name" value="Cu_polyphenol_OxRdtase_sf"/>
</dbReference>
<evidence type="ECO:0000256" key="3">
    <source>
        <dbReference type="ARBA" id="ARBA00022679"/>
    </source>
</evidence>
<organism evidence="11 12">
    <name type="scientific">Denitromonas halophila</name>
    <dbReference type="NCBI Taxonomy" id="1629404"/>
    <lineage>
        <taxon>Bacteria</taxon>
        <taxon>Pseudomonadati</taxon>
        <taxon>Pseudomonadota</taxon>
        <taxon>Betaproteobacteria</taxon>
        <taxon>Rhodocyclales</taxon>
        <taxon>Zoogloeaceae</taxon>
        <taxon>Denitromonas</taxon>
    </lineage>
</organism>
<dbReference type="EMBL" id="VMNI01000007">
    <property type="protein sequence ID" value="TVO77464.1"/>
    <property type="molecule type" value="Genomic_DNA"/>
</dbReference>
<dbReference type="Pfam" id="PF02578">
    <property type="entry name" value="Cu-oxidase_4"/>
    <property type="match status" value="1"/>
</dbReference>
<accession>A0A557RW85</accession>
<comment type="caution">
    <text evidence="11">The sequence shown here is derived from an EMBL/GenBank/DDBJ whole genome shotgun (WGS) entry which is preliminary data.</text>
</comment>
<dbReference type="SUPFAM" id="SSF64438">
    <property type="entry name" value="CNF1/YfiH-like putative cysteine hydrolases"/>
    <property type="match status" value="1"/>
</dbReference>
<dbReference type="NCBIfam" id="TIGR00726">
    <property type="entry name" value="peptidoglycan editing factor PgeF"/>
    <property type="match status" value="1"/>
</dbReference>
<evidence type="ECO:0000256" key="4">
    <source>
        <dbReference type="ARBA" id="ARBA00022723"/>
    </source>
</evidence>
<dbReference type="PANTHER" id="PTHR30616">
    <property type="entry name" value="UNCHARACTERIZED PROTEIN YFIH"/>
    <property type="match status" value="1"/>
</dbReference>
<dbReference type="GO" id="GO:0017061">
    <property type="term" value="F:S-methyl-5-thioadenosine phosphorylase activity"/>
    <property type="evidence" value="ECO:0007669"/>
    <property type="project" value="UniProtKB-EC"/>
</dbReference>
<keyword evidence="6" id="KW-0862">Zinc</keyword>
<evidence type="ECO:0000256" key="2">
    <source>
        <dbReference type="ARBA" id="ARBA00007353"/>
    </source>
</evidence>
<evidence type="ECO:0000256" key="1">
    <source>
        <dbReference type="ARBA" id="ARBA00000553"/>
    </source>
</evidence>
<evidence type="ECO:0000256" key="5">
    <source>
        <dbReference type="ARBA" id="ARBA00022801"/>
    </source>
</evidence>
<evidence type="ECO:0000256" key="7">
    <source>
        <dbReference type="ARBA" id="ARBA00047989"/>
    </source>
</evidence>
<evidence type="ECO:0000313" key="11">
    <source>
        <dbReference type="EMBL" id="TVO77464.1"/>
    </source>
</evidence>
<comment type="catalytic activity">
    <reaction evidence="8">
        <text>adenosine + phosphate = alpha-D-ribose 1-phosphate + adenine</text>
        <dbReference type="Rhea" id="RHEA:27642"/>
        <dbReference type="ChEBI" id="CHEBI:16335"/>
        <dbReference type="ChEBI" id="CHEBI:16708"/>
        <dbReference type="ChEBI" id="CHEBI:43474"/>
        <dbReference type="ChEBI" id="CHEBI:57720"/>
        <dbReference type="EC" id="2.4.2.1"/>
    </reaction>
    <physiologicalReaction direction="left-to-right" evidence="8">
        <dbReference type="Rhea" id="RHEA:27643"/>
    </physiologicalReaction>
</comment>
<proteinExistence type="inferred from homology"/>
<evidence type="ECO:0000256" key="9">
    <source>
        <dbReference type="ARBA" id="ARBA00049893"/>
    </source>
</evidence>
<dbReference type="Proteomes" id="UP000318349">
    <property type="component" value="Unassembled WGS sequence"/>
</dbReference>
<gene>
    <name evidence="11" type="primary">pgeF</name>
    <name evidence="11" type="ORF">FHP89_09140</name>
</gene>
<dbReference type="CDD" id="cd16833">
    <property type="entry name" value="YfiH"/>
    <property type="match status" value="1"/>
</dbReference>
<evidence type="ECO:0000256" key="8">
    <source>
        <dbReference type="ARBA" id="ARBA00048968"/>
    </source>
</evidence>
<name>A0A557RW85_9RHOO</name>
<sequence length="246" mass="26146">MRAAHLLIPEWPAPPRVKALMTTRAGGVSAGCFSSLNLGDHVGDDPLAVAENRRVIARELPSNPIWLNQVHGVQCVTADQIMPGSTADASTTRVPEVVCSVMTADCLPVLFCDLSGTVVAAAHAGWRGLRSGVLEATVAGMDAPASEIIAWMGAAIGPDAFEVGDEVRHAFVDDDAGATVAFKSSIAEGKWLADLYTLARRRLAACGLRQVYGGNLCTLADPQRFFSYRRDGQTGRMAAMIWLSTH</sequence>
<evidence type="ECO:0000256" key="6">
    <source>
        <dbReference type="ARBA" id="ARBA00022833"/>
    </source>
</evidence>
<reference evidence="11 12" key="1">
    <citation type="submission" date="2019-07" db="EMBL/GenBank/DDBJ databases">
        <title>The pathways for chlorine oxyanion respiration interact through the shared metabolite chlorate.</title>
        <authorList>
            <person name="Barnum T.P."/>
            <person name="Cheng Y."/>
            <person name="Hill K.A."/>
            <person name="Lucas L.N."/>
            <person name="Carlson H.K."/>
            <person name="Coates J.D."/>
        </authorList>
    </citation>
    <scope>NUCLEOTIDE SEQUENCE [LARGE SCALE GENOMIC DNA]</scope>
    <source>
        <strain evidence="11 12">SFB-1</strain>
    </source>
</reference>
<dbReference type="PANTHER" id="PTHR30616:SF2">
    <property type="entry name" value="PURINE NUCLEOSIDE PHOSPHORYLASE LACC1"/>
    <property type="match status" value="1"/>
</dbReference>
<dbReference type="InterPro" id="IPR011324">
    <property type="entry name" value="Cytotoxic_necrot_fac-like_cat"/>
</dbReference>
<evidence type="ECO:0000256" key="10">
    <source>
        <dbReference type="RuleBase" id="RU361274"/>
    </source>
</evidence>
<comment type="catalytic activity">
    <reaction evidence="9">
        <text>S-methyl-5'-thioadenosine + phosphate = 5-(methylsulfanyl)-alpha-D-ribose 1-phosphate + adenine</text>
        <dbReference type="Rhea" id="RHEA:11852"/>
        <dbReference type="ChEBI" id="CHEBI:16708"/>
        <dbReference type="ChEBI" id="CHEBI:17509"/>
        <dbReference type="ChEBI" id="CHEBI:43474"/>
        <dbReference type="ChEBI" id="CHEBI:58533"/>
        <dbReference type="EC" id="2.4.2.28"/>
    </reaction>
    <physiologicalReaction direction="left-to-right" evidence="9">
        <dbReference type="Rhea" id="RHEA:11853"/>
    </physiologicalReaction>
</comment>
<keyword evidence="4" id="KW-0479">Metal-binding</keyword>
<keyword evidence="5" id="KW-0378">Hydrolase</keyword>
<keyword evidence="3" id="KW-0808">Transferase</keyword>
<dbReference type="Gene3D" id="3.60.140.10">
    <property type="entry name" value="CNF1/YfiH-like putative cysteine hydrolases"/>
    <property type="match status" value="1"/>
</dbReference>
<dbReference type="GO" id="GO:0005507">
    <property type="term" value="F:copper ion binding"/>
    <property type="evidence" value="ECO:0007669"/>
    <property type="project" value="TreeGrafter"/>
</dbReference>
<dbReference type="AlphaFoldDB" id="A0A557RW85"/>
<comment type="catalytic activity">
    <reaction evidence="1">
        <text>inosine + phosphate = alpha-D-ribose 1-phosphate + hypoxanthine</text>
        <dbReference type="Rhea" id="RHEA:27646"/>
        <dbReference type="ChEBI" id="CHEBI:17368"/>
        <dbReference type="ChEBI" id="CHEBI:17596"/>
        <dbReference type="ChEBI" id="CHEBI:43474"/>
        <dbReference type="ChEBI" id="CHEBI:57720"/>
        <dbReference type="EC" id="2.4.2.1"/>
    </reaction>
    <physiologicalReaction direction="left-to-right" evidence="1">
        <dbReference type="Rhea" id="RHEA:27647"/>
    </physiologicalReaction>
</comment>
<protein>
    <recommendedName>
        <fullName evidence="10">Purine nucleoside phosphorylase</fullName>
    </recommendedName>
</protein>
<dbReference type="InterPro" id="IPR003730">
    <property type="entry name" value="Cu_polyphenol_OxRdtase"/>
</dbReference>
<comment type="catalytic activity">
    <reaction evidence="7">
        <text>adenosine + H2O + H(+) = inosine + NH4(+)</text>
        <dbReference type="Rhea" id="RHEA:24408"/>
        <dbReference type="ChEBI" id="CHEBI:15377"/>
        <dbReference type="ChEBI" id="CHEBI:15378"/>
        <dbReference type="ChEBI" id="CHEBI:16335"/>
        <dbReference type="ChEBI" id="CHEBI:17596"/>
        <dbReference type="ChEBI" id="CHEBI:28938"/>
        <dbReference type="EC" id="3.5.4.4"/>
    </reaction>
    <physiologicalReaction direction="left-to-right" evidence="7">
        <dbReference type="Rhea" id="RHEA:24409"/>
    </physiologicalReaction>
</comment>